<feature type="non-terminal residue" evidence="2">
    <location>
        <position position="2071"/>
    </location>
</feature>
<sequence length="2071" mass="234296">MSTSSTVHPRTVLFLCCLCFFFVTYSLILHAGRELERPRWTVTRREETRHSPPRSTSPFQSRSVTTTERVHIVQLPISESSQVSPAHILALSPHGNTSQSVSSIVTTNQVSDSDSLSDDYELVDDNTLTVDVDLTERATSPSYVILSKSESQVPVSPITKAKLNIELEIPPKQSIKYSYDQPPVAPTSIVSEITESQYTADDERQSLTPESDDFEKLDMTYPIHQDYDLASITTTSRNTNIAEIPLTQHVDLYHNQFFYDQIPGPSSPKSKSKDKKGDKEKKRRETTKTKPSHLDYPISEQYEGPLDSTHRASNIHDIPLTTEVSSYPTEYSYEKLPEHVIPVVVEESEKKDEPSLKSKITGLFKKSPSHLDYPISEQYEGPLDSTHRASNIHDIPLTTEVSSYPTEFSYEKLPEHVIPVVVEESEKKDEQSLKSKITGLFKKSPSHLDYPVSDQYEGPLDSTHRASNIHDIPLTTEVSSYPTEFSYEKLPEHVIPVVVEESEKKDEPSLKSKITGLFKKSPSHLTIQYPINTKDHSIQLIVLPTSTTFLSQPNYEKLPEHVVPVVVEESEKKDEQSLKSKITGLFKKSPSHLDYPVSDQYEGPLDSTHRASNIHDIPLTTEVSSYPTEYSYEKLPEHVIPVVVEESEKKDEPSLKSKITGLFKKSPSHLDYPVSDQYEGPLDSTHRASNIHDIPLTTEVSSYPTEFSYEKLPEHLREAARTRYSVVVEESEKKDEQSLKSKITGLFKKSPSHLDYPVSDQYEGRLDSTHRASNIHDIPLTTEVSSYPTEYSYEKLPEHVIPVVVEESEKKDEPSLKSKITGLFKKSPSHLDYPISEQYEGPLDSTHRASNIHDIPLTTEVSSYTTEFSYEKLPEHVIPVVVEESEKKDEPSLKSKITGLFKKSPSHLDYPVSDQYEGPLDSTHRAFNIHDIPLTTEVSSYPTEYSYEKLPEHVIPVVVEESEKKDEQSLKSKITGLFKKSPSHLDYPVSDQYEGPLDSTHRASNIHDIPLTTEVSSYPTEFSYEKLPEHVIPVVVEEFEKKDEPSLKSKITGLFKKSPSHLDYPVSDQYEGPLDSTHRASNIHDIPLTTEVSSYPTEFSYEKLPEHVIPVVVEESEKKDEPSLKSKITGLFKKSPSHLDYPISEQYEGPLDSTNRASNIHDIPLTTEVSSYPTEYSYEKLPEHVIPVAVEESEKKDEPSLKSKITGLFKKSPSHLDYPISEQYEGPLDSTHRASNIHDIPLTTEVSSYPTEFSYEKLPEHVIPVVVEESEKKDEPSLKSKITGLFKKSPSHLDYPISEQYEGPLDSTHRASNIHDIPLTTEVSSYPTEFSYEKLPEHVIPVVVEESEKKDEPSLKSKITGLFKNYEKLPEHVIPVVVEESEKKDEPSLKSKITGLFKKSPSHLDYPISEQYEGPLDSTHRASNIHDIPLTTEVSSYPTEYSYEKLPEHVIPVVVEESEKKDEPSLKSKITGLFKKSPSHLDYPISEQYEGPLDSTHRASNIHDIPLTTEVSSYPTEFGYEKLPEHVIPVVVEESEKKDEQSLKSKITGLFKKSPSHLDYPLSDQYEGPLDSTHRASNIHDIPLTTEVSSYPTEFSYEKLPEHVIPVVVEESEKKDEQSLKSKITGLFKKSPSHLDYPVSDQYEGPLDSTHRASNIHDIPLTTEVSSYPTEFSYEKLPEHIITGLFKKSPSHLDYPISEQYEGPLDSTHRASNIHDIPLTTEVSSYPTEFSYEKLPEHVVPVVVEESEKKDEPSLKSKIAGLFKKSPSHLDYPISEQYEGPLDSTHRASNIHDIPLTTEITGLFKKSPSHLDYPISDQYEGPLDSTHRASNIHDIPLTTEVSSYPTEFSYEKLPEHVIPVVVEESEKKDEPSLKSKITGLFKKSPSHLDYPISEQYEGPLDSTHRASNIHDIPLTTEVSSYPTEFSYEKLPEHVIPVVVEESEKKDEQSLKSKITGLFKKSPSHLDYPVSDQYEGPLDSTHRASNIHDIPLTTEVSSYPTEYSYEKLPEHVIPVVVEESEKKDEPSLKSKITGLFKKSPSHLDYPISEQYEGPLDSTHRASNIHDIPLTTE</sequence>
<dbReference type="GO" id="GO:0097352">
    <property type="term" value="P:autophagosome maturation"/>
    <property type="evidence" value="ECO:0000318"/>
    <property type="project" value="GO_Central"/>
</dbReference>
<dbReference type="OMA" id="HFDYPIS"/>
<dbReference type="GeneID" id="8581806"/>
<evidence type="ECO:0000313" key="3">
    <source>
        <dbReference type="Proteomes" id="UP000008549"/>
    </source>
</evidence>
<organism evidence="2 3">
    <name type="scientific">Caenorhabditis briggsae</name>
    <dbReference type="NCBI Taxonomy" id="6238"/>
    <lineage>
        <taxon>Eukaryota</taxon>
        <taxon>Metazoa</taxon>
        <taxon>Ecdysozoa</taxon>
        <taxon>Nematoda</taxon>
        <taxon>Chromadorea</taxon>
        <taxon>Rhabditida</taxon>
        <taxon>Rhabditina</taxon>
        <taxon>Rhabditomorpha</taxon>
        <taxon>Rhabditoidea</taxon>
        <taxon>Rhabditidae</taxon>
        <taxon>Peloderinae</taxon>
        <taxon>Caenorhabditis</taxon>
    </lineage>
</organism>
<feature type="region of interest" description="Disordered" evidence="1">
    <location>
        <begin position="2037"/>
        <end position="2071"/>
    </location>
</feature>
<dbReference type="HOGENOM" id="CLU_240412_0_0_1"/>
<dbReference type="InParanoid" id="A8XZW7"/>
<evidence type="ECO:0000313" key="4">
    <source>
        <dbReference type="WormBase" id="CBG21337"/>
    </source>
</evidence>
<dbReference type="GO" id="GO:0008429">
    <property type="term" value="F:phosphatidylethanolamine binding"/>
    <property type="evidence" value="ECO:0000318"/>
    <property type="project" value="GO_Central"/>
</dbReference>
<dbReference type="GO" id="GO:0000421">
    <property type="term" value="C:autophagosome membrane"/>
    <property type="evidence" value="ECO:0000318"/>
    <property type="project" value="GO_Central"/>
</dbReference>
<reference evidence="2 3" key="1">
    <citation type="journal article" date="2003" name="PLoS Biol.">
        <title>The genome sequence of Caenorhabditis briggsae: a platform for comparative genomics.</title>
        <authorList>
            <person name="Stein L.D."/>
            <person name="Bao Z."/>
            <person name="Blasiar D."/>
            <person name="Blumenthal T."/>
            <person name="Brent M.R."/>
            <person name="Chen N."/>
            <person name="Chinwalla A."/>
            <person name="Clarke L."/>
            <person name="Clee C."/>
            <person name="Coghlan A."/>
            <person name="Coulson A."/>
            <person name="D'Eustachio P."/>
            <person name="Fitch D.H."/>
            <person name="Fulton L.A."/>
            <person name="Fulton R.E."/>
            <person name="Griffiths-Jones S."/>
            <person name="Harris T.W."/>
            <person name="Hillier L.W."/>
            <person name="Kamath R."/>
            <person name="Kuwabara P.E."/>
            <person name="Mardis E.R."/>
            <person name="Marra M.A."/>
            <person name="Miner T.L."/>
            <person name="Minx P."/>
            <person name="Mullikin J.C."/>
            <person name="Plumb R.W."/>
            <person name="Rogers J."/>
            <person name="Schein J.E."/>
            <person name="Sohrmann M."/>
            <person name="Spieth J."/>
            <person name="Stajich J.E."/>
            <person name="Wei C."/>
            <person name="Willey D."/>
            <person name="Wilson R.K."/>
            <person name="Durbin R."/>
            <person name="Waterston R.H."/>
        </authorList>
    </citation>
    <scope>NUCLEOTIDE SEQUENCE [LARGE SCALE GENOMIC DNA]</scope>
    <source>
        <strain evidence="2 3">AF16</strain>
    </source>
</reference>
<dbReference type="GO" id="GO:0031625">
    <property type="term" value="F:ubiquitin protein ligase binding"/>
    <property type="evidence" value="ECO:0000318"/>
    <property type="project" value="GO_Central"/>
</dbReference>
<dbReference type="GO" id="GO:0000045">
    <property type="term" value="P:autophagosome assembly"/>
    <property type="evidence" value="ECO:0000318"/>
    <property type="project" value="GO_Central"/>
</dbReference>
<dbReference type="CTD" id="8581806"/>
<feature type="region of interest" description="Disordered" evidence="1">
    <location>
        <begin position="259"/>
        <end position="299"/>
    </location>
</feature>
<dbReference type="RefSeq" id="XP_045097285.1">
    <property type="nucleotide sequence ID" value="XM_045237918.1"/>
</dbReference>
<name>A8XZW7_CAEBR</name>
<dbReference type="GO" id="GO:0000423">
    <property type="term" value="P:mitophagy"/>
    <property type="evidence" value="ECO:0000318"/>
    <property type="project" value="GO_Central"/>
</dbReference>
<proteinExistence type="predicted"/>
<dbReference type="eggNOG" id="ENOG502S8TZ">
    <property type="taxonomic scope" value="Eukaryota"/>
</dbReference>
<dbReference type="EMBL" id="HE601293">
    <property type="protein sequence ID" value="CAP38184.1"/>
    <property type="molecule type" value="Genomic_DNA"/>
</dbReference>
<dbReference type="WormBase" id="CBG21337">
    <property type="protein sequence ID" value="CBP48174"/>
    <property type="gene ID" value="WBGene00040141"/>
</dbReference>
<gene>
    <name evidence="2 4" type="ORF">CBG21337</name>
    <name evidence="2" type="ORF">CBG_21337</name>
</gene>
<keyword evidence="3" id="KW-1185">Reference proteome</keyword>
<accession>A8XZW7</accession>
<reference evidence="2 3" key="2">
    <citation type="journal article" date="2011" name="PLoS Genet.">
        <title>Caenorhabditis briggsae recombinant inbred line genotypes reveal inter-strain incompatibility and the evolution of recombination.</title>
        <authorList>
            <person name="Ross J.A."/>
            <person name="Koboldt D.C."/>
            <person name="Staisch J.E."/>
            <person name="Chamberlin H.M."/>
            <person name="Gupta B.P."/>
            <person name="Miller R.D."/>
            <person name="Baird S.E."/>
            <person name="Haag E.S."/>
        </authorList>
    </citation>
    <scope>NUCLEOTIDE SEQUENCE [LARGE SCALE GENOMIC DNA]</scope>
    <source>
        <strain evidence="2 3">AF16</strain>
    </source>
</reference>
<evidence type="ECO:0000313" key="2">
    <source>
        <dbReference type="EMBL" id="CAP38184.1"/>
    </source>
</evidence>
<evidence type="ECO:0000256" key="1">
    <source>
        <dbReference type="SAM" id="MobiDB-lite"/>
    </source>
</evidence>
<feature type="compositionally biased region" description="Polar residues" evidence="1">
    <location>
        <begin position="53"/>
        <end position="65"/>
    </location>
</feature>
<dbReference type="GO" id="GO:0006995">
    <property type="term" value="P:cellular response to nitrogen starvation"/>
    <property type="evidence" value="ECO:0000318"/>
    <property type="project" value="GO_Central"/>
</dbReference>
<protein>
    <submittedName>
        <fullName evidence="2">Protein CBG21337</fullName>
    </submittedName>
</protein>
<dbReference type="KEGG" id="cbr:CBG_21337"/>
<dbReference type="STRING" id="6238.A8XZW7"/>
<dbReference type="Proteomes" id="UP000008549">
    <property type="component" value="Unassembled WGS sequence"/>
</dbReference>
<feature type="region of interest" description="Disordered" evidence="1">
    <location>
        <begin position="42"/>
        <end position="65"/>
    </location>
</feature>